<evidence type="ECO:0008006" key="6">
    <source>
        <dbReference type="Google" id="ProtNLM"/>
    </source>
</evidence>
<dbReference type="EMBL" id="JANBQB010001933">
    <property type="protein sequence ID" value="KAJ1969489.1"/>
    <property type="molecule type" value="Genomic_DNA"/>
</dbReference>
<dbReference type="AlphaFoldDB" id="A0A9W8E926"/>
<keyword evidence="1 3" id="KW-0732">Signal</keyword>
<dbReference type="CDD" id="cd22272">
    <property type="entry name" value="DPBB_EXLX1-like"/>
    <property type="match status" value="1"/>
</dbReference>
<dbReference type="PANTHER" id="PTHR31836">
    <property type="match status" value="1"/>
</dbReference>
<feature type="compositionally biased region" description="Polar residues" evidence="2">
    <location>
        <begin position="55"/>
        <end position="86"/>
    </location>
</feature>
<comment type="caution">
    <text evidence="4">The sequence shown here is derived from an EMBL/GenBank/DDBJ whole genome shotgun (WGS) entry which is preliminary data.</text>
</comment>
<evidence type="ECO:0000256" key="2">
    <source>
        <dbReference type="SAM" id="MobiDB-lite"/>
    </source>
</evidence>
<protein>
    <recommendedName>
        <fullName evidence="6">RlpA-like double-psi beta-barrel-protein domain-containing protein-containing protein</fullName>
    </recommendedName>
</protein>
<dbReference type="Pfam" id="PF22514">
    <property type="entry name" value="EXPB1_D1"/>
    <property type="match status" value="1"/>
</dbReference>
<sequence>MIRFSLLLTLATLALATAGALAAPSGRKCRPKHPQVPSETTDLGEPTDLVPPAESTDTALPQSLSDASTTSTTVEAEQSTGVSSTEEGAFTGKATFYGIGGMNACGWTDNPEDYTAALNAPQYGNVANTHDGPSCGKCAMVTGPLGSLKVTITSLCPECQHGDLDLSESAFVLVANKVDGRVDITWSYVGC</sequence>
<evidence type="ECO:0000256" key="1">
    <source>
        <dbReference type="ARBA" id="ARBA00022729"/>
    </source>
</evidence>
<keyword evidence="5" id="KW-1185">Reference proteome</keyword>
<dbReference type="Gene3D" id="2.40.40.10">
    <property type="entry name" value="RlpA-like domain"/>
    <property type="match status" value="1"/>
</dbReference>
<dbReference type="SUPFAM" id="SSF50685">
    <property type="entry name" value="Barwin-like endoglucanases"/>
    <property type="match status" value="1"/>
</dbReference>
<organism evidence="4 5">
    <name type="scientific">Dimargaris verticillata</name>
    <dbReference type="NCBI Taxonomy" id="2761393"/>
    <lineage>
        <taxon>Eukaryota</taxon>
        <taxon>Fungi</taxon>
        <taxon>Fungi incertae sedis</taxon>
        <taxon>Zoopagomycota</taxon>
        <taxon>Kickxellomycotina</taxon>
        <taxon>Dimargaritomycetes</taxon>
        <taxon>Dimargaritales</taxon>
        <taxon>Dimargaritaceae</taxon>
        <taxon>Dimargaris</taxon>
    </lineage>
</organism>
<dbReference type="InterPro" id="IPR036908">
    <property type="entry name" value="RlpA-like_sf"/>
</dbReference>
<name>A0A9W8E926_9FUNG</name>
<evidence type="ECO:0000313" key="5">
    <source>
        <dbReference type="Proteomes" id="UP001151582"/>
    </source>
</evidence>
<reference evidence="4" key="1">
    <citation type="submission" date="2022-07" db="EMBL/GenBank/DDBJ databases">
        <title>Phylogenomic reconstructions and comparative analyses of Kickxellomycotina fungi.</title>
        <authorList>
            <person name="Reynolds N.K."/>
            <person name="Stajich J.E."/>
            <person name="Barry K."/>
            <person name="Grigoriev I.V."/>
            <person name="Crous P."/>
            <person name="Smith M.E."/>
        </authorList>
    </citation>
    <scope>NUCLEOTIDE SEQUENCE</scope>
    <source>
        <strain evidence="4">RSA 567</strain>
    </source>
</reference>
<feature type="signal peptide" evidence="3">
    <location>
        <begin position="1"/>
        <end position="22"/>
    </location>
</feature>
<feature type="chain" id="PRO_5040862034" description="RlpA-like double-psi beta-barrel-protein domain-containing protein-containing protein" evidence="3">
    <location>
        <begin position="23"/>
        <end position="191"/>
    </location>
</feature>
<dbReference type="Proteomes" id="UP001151582">
    <property type="component" value="Unassembled WGS sequence"/>
</dbReference>
<accession>A0A9W8E926</accession>
<evidence type="ECO:0000256" key="3">
    <source>
        <dbReference type="SAM" id="SignalP"/>
    </source>
</evidence>
<evidence type="ECO:0000313" key="4">
    <source>
        <dbReference type="EMBL" id="KAJ1969489.1"/>
    </source>
</evidence>
<feature type="region of interest" description="Disordered" evidence="2">
    <location>
        <begin position="23"/>
        <end position="86"/>
    </location>
</feature>
<gene>
    <name evidence="4" type="ORF">H4R34_006158</name>
</gene>
<dbReference type="OrthoDB" id="623670at2759"/>
<proteinExistence type="predicted"/>
<dbReference type="InterPro" id="IPR051477">
    <property type="entry name" value="Expansin_CellWall"/>
</dbReference>
<dbReference type="PANTHER" id="PTHR31836:SF21">
    <property type="entry name" value="EXPANSIN-LIKE PROTEIN 7"/>
    <property type="match status" value="1"/>
</dbReference>